<keyword evidence="3" id="KW-0472">Membrane</keyword>
<evidence type="ECO:0000256" key="1">
    <source>
        <dbReference type="ARBA" id="ARBA00023157"/>
    </source>
</evidence>
<dbReference type="InterPro" id="IPR018114">
    <property type="entry name" value="TRYPSIN_HIS"/>
</dbReference>
<feature type="transmembrane region" description="Helical" evidence="3">
    <location>
        <begin position="21"/>
        <end position="44"/>
    </location>
</feature>
<dbReference type="InterPro" id="IPR043504">
    <property type="entry name" value="Peptidase_S1_PA_chymotrypsin"/>
</dbReference>
<dbReference type="Gene3D" id="2.40.10.10">
    <property type="entry name" value="Trypsin-like serine proteases"/>
    <property type="match status" value="1"/>
</dbReference>
<protein>
    <recommendedName>
        <fullName evidence="4">Peptidase S1 domain-containing protein</fullName>
    </recommendedName>
</protein>
<dbReference type="SUPFAM" id="SSF50494">
    <property type="entry name" value="Trypsin-like serine proteases"/>
    <property type="match status" value="1"/>
</dbReference>
<dbReference type="OrthoDB" id="7726766at2759"/>
<dbReference type="PANTHER" id="PTHR24260:SF136">
    <property type="entry name" value="GH08193P-RELATED"/>
    <property type="match status" value="1"/>
</dbReference>
<proteinExistence type="inferred from homology"/>
<evidence type="ECO:0000313" key="6">
    <source>
        <dbReference type="Proteomes" id="UP001153620"/>
    </source>
</evidence>
<evidence type="ECO:0000313" key="5">
    <source>
        <dbReference type="EMBL" id="CAG9809789.1"/>
    </source>
</evidence>
<keyword evidence="6" id="KW-1185">Reference proteome</keyword>
<dbReference type="InterPro" id="IPR001314">
    <property type="entry name" value="Peptidase_S1A"/>
</dbReference>
<dbReference type="PROSITE" id="PS00134">
    <property type="entry name" value="TRYPSIN_HIS"/>
    <property type="match status" value="1"/>
</dbReference>
<accession>A0A9N9S7P5</accession>
<dbReference type="GO" id="GO:0004252">
    <property type="term" value="F:serine-type endopeptidase activity"/>
    <property type="evidence" value="ECO:0007669"/>
    <property type="project" value="InterPro"/>
</dbReference>
<keyword evidence="3" id="KW-1133">Transmembrane helix</keyword>
<evidence type="ECO:0000256" key="2">
    <source>
        <dbReference type="ARBA" id="ARBA00024195"/>
    </source>
</evidence>
<dbReference type="GO" id="GO:0006508">
    <property type="term" value="P:proteolysis"/>
    <property type="evidence" value="ECO:0007669"/>
    <property type="project" value="InterPro"/>
</dbReference>
<sequence>MCKKMPTFINFGAIQRATRVEILKVFGIMLVISLVLMLILSLILKSFYECEGAFGDTVHLDLRDHPNYDRLYNGKCIEEYHGEEDHKFPFIARFVVVNDTEKFVFCSGSLISDDIVVTAAHCLAGITYAKLEVHVGTASNIEKFINFTEKDIKIHSKYDSKKFTNDIALIRLNRKFDPSTISTLCIPFDDEIIRKNLTMGEWDVEKIRINDPKIIETTVNGIDNLKCGEYFHNLVEVVQQTAPSNEISELNKKLVNKNNQKEVRFEQFCTEKKSVTPGNSGMPVYGNDLKTGAPTIYGFVSFGVKKEFGEDLPTVLTRIYDYRHWILCHSY</sequence>
<dbReference type="Proteomes" id="UP001153620">
    <property type="component" value="Chromosome 3"/>
</dbReference>
<dbReference type="PANTHER" id="PTHR24260">
    <property type="match status" value="1"/>
</dbReference>
<dbReference type="SMART" id="SM00020">
    <property type="entry name" value="Tryp_SPc"/>
    <property type="match status" value="1"/>
</dbReference>
<keyword evidence="1" id="KW-1015">Disulfide bond</keyword>
<dbReference type="InterPro" id="IPR001254">
    <property type="entry name" value="Trypsin_dom"/>
</dbReference>
<reference evidence="5" key="2">
    <citation type="submission" date="2022-10" db="EMBL/GenBank/DDBJ databases">
        <authorList>
            <consortium name="ENA_rothamsted_submissions"/>
            <consortium name="culmorum"/>
            <person name="King R."/>
        </authorList>
    </citation>
    <scope>NUCLEOTIDE SEQUENCE</scope>
</reference>
<dbReference type="Pfam" id="PF00089">
    <property type="entry name" value="Trypsin"/>
    <property type="match status" value="1"/>
</dbReference>
<evidence type="ECO:0000259" key="4">
    <source>
        <dbReference type="PROSITE" id="PS50240"/>
    </source>
</evidence>
<dbReference type="PRINTS" id="PR00722">
    <property type="entry name" value="CHYMOTRYPSIN"/>
</dbReference>
<dbReference type="InterPro" id="IPR009003">
    <property type="entry name" value="Peptidase_S1_PA"/>
</dbReference>
<comment type="similarity">
    <text evidence="2">Belongs to the peptidase S1 family. CLIP subfamily.</text>
</comment>
<dbReference type="InterPro" id="IPR051333">
    <property type="entry name" value="CLIP_Serine_Protease"/>
</dbReference>
<dbReference type="PROSITE" id="PS50240">
    <property type="entry name" value="TRYPSIN_DOM"/>
    <property type="match status" value="1"/>
</dbReference>
<dbReference type="FunFam" id="2.40.10.10:FF:000068">
    <property type="entry name" value="transmembrane protease serine 2"/>
    <property type="match status" value="1"/>
</dbReference>
<gene>
    <name evidence="5" type="ORF">CHIRRI_LOCUS12609</name>
</gene>
<dbReference type="AlphaFoldDB" id="A0A9N9S7P5"/>
<name>A0A9N9S7P5_9DIPT</name>
<feature type="domain" description="Peptidase S1" evidence="4">
    <location>
        <begin position="71"/>
        <end position="326"/>
    </location>
</feature>
<dbReference type="EMBL" id="OU895879">
    <property type="protein sequence ID" value="CAG9809789.1"/>
    <property type="molecule type" value="Genomic_DNA"/>
</dbReference>
<reference evidence="5" key="1">
    <citation type="submission" date="2022-01" db="EMBL/GenBank/DDBJ databases">
        <authorList>
            <person name="King R."/>
        </authorList>
    </citation>
    <scope>NUCLEOTIDE SEQUENCE</scope>
</reference>
<evidence type="ECO:0000256" key="3">
    <source>
        <dbReference type="SAM" id="Phobius"/>
    </source>
</evidence>
<organism evidence="5 6">
    <name type="scientific">Chironomus riparius</name>
    <dbReference type="NCBI Taxonomy" id="315576"/>
    <lineage>
        <taxon>Eukaryota</taxon>
        <taxon>Metazoa</taxon>
        <taxon>Ecdysozoa</taxon>
        <taxon>Arthropoda</taxon>
        <taxon>Hexapoda</taxon>
        <taxon>Insecta</taxon>
        <taxon>Pterygota</taxon>
        <taxon>Neoptera</taxon>
        <taxon>Endopterygota</taxon>
        <taxon>Diptera</taxon>
        <taxon>Nematocera</taxon>
        <taxon>Chironomoidea</taxon>
        <taxon>Chironomidae</taxon>
        <taxon>Chironominae</taxon>
        <taxon>Chironomus</taxon>
    </lineage>
</organism>
<keyword evidence="3" id="KW-0812">Transmembrane</keyword>